<keyword evidence="5" id="KW-0206">Cytoskeleton</keyword>
<dbReference type="GO" id="GO:0007020">
    <property type="term" value="P:microtubule nucleation"/>
    <property type="evidence" value="ECO:0007669"/>
    <property type="project" value="InterPro"/>
</dbReference>
<evidence type="ECO:0000256" key="3">
    <source>
        <dbReference type="ARBA" id="ARBA00022490"/>
    </source>
</evidence>
<dbReference type="GeneID" id="25736878"/>
<keyword evidence="3" id="KW-0963">Cytoplasm</keyword>
<evidence type="ECO:0000256" key="1">
    <source>
        <dbReference type="ARBA" id="ARBA00004245"/>
    </source>
</evidence>
<feature type="domain" description="Gamma tubulin complex component C-terminal" evidence="7">
    <location>
        <begin position="571"/>
        <end position="642"/>
    </location>
</feature>
<keyword evidence="10" id="KW-1185">Reference proteome</keyword>
<dbReference type="Proteomes" id="UP000054498">
    <property type="component" value="Unassembled WGS sequence"/>
</dbReference>
<dbReference type="GO" id="GO:0051011">
    <property type="term" value="F:microtubule minus-end binding"/>
    <property type="evidence" value="ECO:0007669"/>
    <property type="project" value="TreeGrafter"/>
</dbReference>
<feature type="compositionally biased region" description="Low complexity" evidence="6">
    <location>
        <begin position="183"/>
        <end position="192"/>
    </location>
</feature>
<evidence type="ECO:0000256" key="4">
    <source>
        <dbReference type="ARBA" id="ARBA00022701"/>
    </source>
</evidence>
<comment type="similarity">
    <text evidence="2">Belongs to the TUBGCP family.</text>
</comment>
<dbReference type="InterPro" id="IPR042241">
    <property type="entry name" value="GCP_C_sf"/>
</dbReference>
<dbReference type="GO" id="GO:0031122">
    <property type="term" value="P:cytoplasmic microtubule organization"/>
    <property type="evidence" value="ECO:0007669"/>
    <property type="project" value="TreeGrafter"/>
</dbReference>
<protein>
    <submittedName>
        <fullName evidence="9">Putative Gamma-tubulin complex component 3 like protein</fullName>
    </submittedName>
</protein>
<feature type="region of interest" description="Disordered" evidence="6">
    <location>
        <begin position="631"/>
        <end position="666"/>
    </location>
</feature>
<sequence length="681" mass="70296">MPPIPASRGTAPAQPGIVSTLSKGAQDVGRAALIDALVRSALRGVPGDDLQRQALHNKLNGWALRVLGSHLSSASPALGDGGSVVHAMKQLLRQQQRDADAGSLDDRYGRLVASRAVSGRAQQAVLALLLQLARGGGSGIGGGELPLNAIATYQPPRLIKPAPLLPASRDGQPGGAPDQSKSARAAGQLQQAAAARAAGQAPGCTVPEKELVRDALRAAQGCAGSYGAFARAPGAPPAPGEAATAAAAAAGLDCGGDLAVADYADAGIPWPQRTVMHVLGELGLMFRAVQAHAEAGSDPGRPRGAVRQALCAALQRELTEFYGFLAGLEQQLQHPLPPPGCTDDELLSAPFLTLRRLLLWTGEPLRRMRLLAALADGTASADGGALAGMVWGHTKRGDPLARAYATRLLQQVCVPLFDQIRRWVFEGRLIDPHLEFFIVQSAALPTPDAGAATGRGGGGGSGGGGGAVGGGWRDPWREVYRIEGAKLPPFISRSLAESVLRAGKGINFLRDSCGDAAWVQARAAGDAAARGGGGGGGGGGGQVADLEVAVARATREVDARLMEVLRERQGLARHCDALRRYVLLGQGDFAVALLDAMGPELAKPAHEVSEVTLNHLLRQALLSSAARGDDEDTLDRLRARKDPGAGAREVRRGAPRRGAVGARGPEPAGLLCAWELQGRAG</sequence>
<dbReference type="PANTHER" id="PTHR19302">
    <property type="entry name" value="GAMMA TUBULIN COMPLEX PROTEIN"/>
    <property type="match status" value="1"/>
</dbReference>
<comment type="subcellular location">
    <subcellularLocation>
        <location evidence="1">Cytoplasm</location>
        <location evidence="1">Cytoskeleton</location>
    </subcellularLocation>
</comment>
<feature type="compositionally biased region" description="Gly residues" evidence="6">
    <location>
        <begin position="453"/>
        <end position="468"/>
    </location>
</feature>
<gene>
    <name evidence="9" type="ORF">MNEG_4000</name>
</gene>
<accession>A0A0D2MTY0</accession>
<dbReference type="KEGG" id="mng:MNEG_4000"/>
<dbReference type="GO" id="GO:0051321">
    <property type="term" value="P:meiotic cell cycle"/>
    <property type="evidence" value="ECO:0007669"/>
    <property type="project" value="TreeGrafter"/>
</dbReference>
<dbReference type="OrthoDB" id="5860513at2759"/>
<evidence type="ECO:0000256" key="2">
    <source>
        <dbReference type="ARBA" id="ARBA00010337"/>
    </source>
</evidence>
<dbReference type="GO" id="GO:0000930">
    <property type="term" value="C:gamma-tubulin complex"/>
    <property type="evidence" value="ECO:0007669"/>
    <property type="project" value="TreeGrafter"/>
</dbReference>
<feature type="region of interest" description="Disordered" evidence="6">
    <location>
        <begin position="160"/>
        <end position="192"/>
    </location>
</feature>
<dbReference type="GO" id="GO:0000278">
    <property type="term" value="P:mitotic cell cycle"/>
    <property type="evidence" value="ECO:0007669"/>
    <property type="project" value="TreeGrafter"/>
</dbReference>
<evidence type="ECO:0000313" key="10">
    <source>
        <dbReference type="Proteomes" id="UP000054498"/>
    </source>
</evidence>
<dbReference type="GO" id="GO:0043015">
    <property type="term" value="F:gamma-tubulin binding"/>
    <property type="evidence" value="ECO:0007669"/>
    <property type="project" value="InterPro"/>
</dbReference>
<dbReference type="RefSeq" id="XP_013902971.1">
    <property type="nucleotide sequence ID" value="XM_014047517.1"/>
</dbReference>
<feature type="domain" description="Gamma tubulin complex component protein N-terminal" evidence="8">
    <location>
        <begin position="212"/>
        <end position="567"/>
    </location>
</feature>
<dbReference type="Pfam" id="PF04130">
    <property type="entry name" value="GCP_C_terminal"/>
    <property type="match status" value="1"/>
</dbReference>
<dbReference type="InterPro" id="IPR040457">
    <property type="entry name" value="GCP_C"/>
</dbReference>
<proteinExistence type="inferred from homology"/>
<keyword evidence="4" id="KW-0493">Microtubule</keyword>
<dbReference type="Gene3D" id="1.20.120.1900">
    <property type="entry name" value="Gamma-tubulin complex, C-terminal domain"/>
    <property type="match status" value="1"/>
</dbReference>
<feature type="region of interest" description="Disordered" evidence="6">
    <location>
        <begin position="449"/>
        <end position="468"/>
    </location>
</feature>
<feature type="non-terminal residue" evidence="9">
    <location>
        <position position="681"/>
    </location>
</feature>
<evidence type="ECO:0000256" key="6">
    <source>
        <dbReference type="SAM" id="MobiDB-lite"/>
    </source>
</evidence>
<dbReference type="GO" id="GO:0051225">
    <property type="term" value="P:spindle assembly"/>
    <property type="evidence" value="ECO:0007669"/>
    <property type="project" value="TreeGrafter"/>
</dbReference>
<feature type="compositionally biased region" description="Basic and acidic residues" evidence="6">
    <location>
        <begin position="634"/>
        <end position="652"/>
    </location>
</feature>
<dbReference type="GO" id="GO:0000922">
    <property type="term" value="C:spindle pole"/>
    <property type="evidence" value="ECO:0007669"/>
    <property type="project" value="InterPro"/>
</dbReference>
<evidence type="ECO:0000259" key="7">
    <source>
        <dbReference type="Pfam" id="PF04130"/>
    </source>
</evidence>
<evidence type="ECO:0000256" key="5">
    <source>
        <dbReference type="ARBA" id="ARBA00023212"/>
    </source>
</evidence>
<organism evidence="9 10">
    <name type="scientific">Monoraphidium neglectum</name>
    <dbReference type="NCBI Taxonomy" id="145388"/>
    <lineage>
        <taxon>Eukaryota</taxon>
        <taxon>Viridiplantae</taxon>
        <taxon>Chlorophyta</taxon>
        <taxon>core chlorophytes</taxon>
        <taxon>Chlorophyceae</taxon>
        <taxon>CS clade</taxon>
        <taxon>Sphaeropleales</taxon>
        <taxon>Selenastraceae</taxon>
        <taxon>Monoraphidium</taxon>
    </lineage>
</organism>
<dbReference type="AlphaFoldDB" id="A0A0D2MTY0"/>
<name>A0A0D2MTY0_9CHLO</name>
<feature type="compositionally biased region" description="Low complexity" evidence="6">
    <location>
        <begin position="656"/>
        <end position="666"/>
    </location>
</feature>
<evidence type="ECO:0000259" key="8">
    <source>
        <dbReference type="Pfam" id="PF17681"/>
    </source>
</evidence>
<dbReference type="InterPro" id="IPR041470">
    <property type="entry name" value="GCP_N"/>
</dbReference>
<dbReference type="STRING" id="145388.A0A0D2MTY0"/>
<dbReference type="InterPro" id="IPR007259">
    <property type="entry name" value="GCP"/>
</dbReference>
<reference evidence="9 10" key="1">
    <citation type="journal article" date="2013" name="BMC Genomics">
        <title>Reconstruction of the lipid metabolism for the microalga Monoraphidium neglectum from its genome sequence reveals characteristics suitable for biofuel production.</title>
        <authorList>
            <person name="Bogen C."/>
            <person name="Al-Dilaimi A."/>
            <person name="Albersmeier A."/>
            <person name="Wichmann J."/>
            <person name="Grundmann M."/>
            <person name="Rupp O."/>
            <person name="Lauersen K.J."/>
            <person name="Blifernez-Klassen O."/>
            <person name="Kalinowski J."/>
            <person name="Goesmann A."/>
            <person name="Mussgnug J.H."/>
            <person name="Kruse O."/>
        </authorList>
    </citation>
    <scope>NUCLEOTIDE SEQUENCE [LARGE SCALE GENOMIC DNA]</scope>
    <source>
        <strain evidence="9 10">SAG 48.87</strain>
    </source>
</reference>
<dbReference type="Pfam" id="PF17681">
    <property type="entry name" value="GCP_N_terminal"/>
    <property type="match status" value="1"/>
</dbReference>
<evidence type="ECO:0000313" key="9">
    <source>
        <dbReference type="EMBL" id="KIZ03952.1"/>
    </source>
</evidence>
<dbReference type="EMBL" id="KK100752">
    <property type="protein sequence ID" value="KIZ03952.1"/>
    <property type="molecule type" value="Genomic_DNA"/>
</dbReference>
<dbReference type="PANTHER" id="PTHR19302:SF14">
    <property type="entry name" value="GAMMA-TUBULIN COMPLEX COMPONENT 3"/>
    <property type="match status" value="1"/>
</dbReference>
<dbReference type="GO" id="GO:0005874">
    <property type="term" value="C:microtubule"/>
    <property type="evidence" value="ECO:0007669"/>
    <property type="project" value="UniProtKB-KW"/>
</dbReference>